<dbReference type="Pfam" id="PF01895">
    <property type="entry name" value="PhoU"/>
    <property type="match status" value="2"/>
</dbReference>
<evidence type="ECO:0000313" key="4">
    <source>
        <dbReference type="Proteomes" id="UP000255523"/>
    </source>
</evidence>
<dbReference type="PANTHER" id="PTHR42930:SF3">
    <property type="entry name" value="PHOSPHATE-SPECIFIC TRANSPORT SYSTEM ACCESSORY PROTEIN PHOU"/>
    <property type="match status" value="1"/>
</dbReference>
<keyword evidence="1" id="KW-0592">Phosphate transport</keyword>
<gene>
    <name evidence="3" type="primary">phoU2</name>
    <name evidence="3" type="ORF">NCTC11087_01085</name>
</gene>
<evidence type="ECO:0000256" key="1">
    <source>
        <dbReference type="PIRNR" id="PIRNR003107"/>
    </source>
</evidence>
<protein>
    <recommendedName>
        <fullName evidence="1">Phosphate-specific transport system accessory protein PhoU</fullName>
    </recommendedName>
</protein>
<feature type="domain" description="PhoU" evidence="2">
    <location>
        <begin position="19"/>
        <end position="104"/>
    </location>
</feature>
<dbReference type="GO" id="GO:0006817">
    <property type="term" value="P:phosphate ion transport"/>
    <property type="evidence" value="ECO:0007669"/>
    <property type="project" value="UniProtKB-KW"/>
</dbReference>
<dbReference type="Gene3D" id="1.20.58.220">
    <property type="entry name" value="Phosphate transport system protein phou homolog 2, domain 2"/>
    <property type="match status" value="1"/>
</dbReference>
<dbReference type="PANTHER" id="PTHR42930">
    <property type="entry name" value="PHOSPHATE-SPECIFIC TRANSPORT SYSTEM ACCESSORY PROTEIN PHOU"/>
    <property type="match status" value="1"/>
</dbReference>
<dbReference type="RefSeq" id="WP_022790573.1">
    <property type="nucleotide sequence ID" value="NZ_CALEXM010000014.1"/>
</dbReference>
<dbReference type="EMBL" id="UHFX01000003">
    <property type="protein sequence ID" value="SUO04184.1"/>
    <property type="molecule type" value="Genomic_DNA"/>
</dbReference>
<dbReference type="NCBIfam" id="TIGR02135">
    <property type="entry name" value="phoU_full"/>
    <property type="match status" value="1"/>
</dbReference>
<dbReference type="GO" id="GO:0045936">
    <property type="term" value="P:negative regulation of phosphate metabolic process"/>
    <property type="evidence" value="ECO:0007669"/>
    <property type="project" value="InterPro"/>
</dbReference>
<feature type="domain" description="PhoU" evidence="2">
    <location>
        <begin position="122"/>
        <end position="206"/>
    </location>
</feature>
<reference evidence="3 4" key="1">
    <citation type="submission" date="2018-06" db="EMBL/GenBank/DDBJ databases">
        <authorList>
            <consortium name="Pathogen Informatics"/>
            <person name="Doyle S."/>
        </authorList>
    </citation>
    <scope>NUCLEOTIDE SEQUENCE [LARGE SCALE GENOMIC DNA]</scope>
    <source>
        <strain evidence="3 4">NCTC11087</strain>
    </source>
</reference>
<keyword evidence="1" id="KW-0813">Transport</keyword>
<dbReference type="GeneID" id="77462052"/>
<dbReference type="GO" id="GO:0005737">
    <property type="term" value="C:cytoplasm"/>
    <property type="evidence" value="ECO:0007669"/>
    <property type="project" value="UniProtKB-SubCell"/>
</dbReference>
<sequence length="218" mass="24640">MVIQTKFLKQLQQLELKMTEMGQSCLKGLSLCKHSLYDGDKVLTQEVDELHEEVSTLSRDCDQNCMRILLLQAPVAKDLRRITVATNTVRDLTRIMDQEKEVASLIREMDHSANSEIHDSIAELFMVAKGMISNALNAYMSRDEQVAQDVIKMDDKADAAYLATKNFYTDKLAAKVDDPGNLVNLLLVGKYLERICDHAGNIARWVLYQKSGILESED</sequence>
<dbReference type="SUPFAM" id="SSF109755">
    <property type="entry name" value="PhoU-like"/>
    <property type="match status" value="1"/>
</dbReference>
<organism evidence="3 4">
    <name type="scientific">Faecalicoccus pleomorphus</name>
    <dbReference type="NCBI Taxonomy" id="1323"/>
    <lineage>
        <taxon>Bacteria</taxon>
        <taxon>Bacillati</taxon>
        <taxon>Bacillota</taxon>
        <taxon>Erysipelotrichia</taxon>
        <taxon>Erysipelotrichales</taxon>
        <taxon>Erysipelotrichaceae</taxon>
        <taxon>Faecalicoccus</taxon>
    </lineage>
</organism>
<dbReference type="InterPro" id="IPR038078">
    <property type="entry name" value="PhoU-like_sf"/>
</dbReference>
<dbReference type="AlphaFoldDB" id="A0A380LJV8"/>
<dbReference type="OrthoDB" id="9814256at2"/>
<dbReference type="Proteomes" id="UP000255523">
    <property type="component" value="Unassembled WGS sequence"/>
</dbReference>
<evidence type="ECO:0000259" key="2">
    <source>
        <dbReference type="Pfam" id="PF01895"/>
    </source>
</evidence>
<comment type="function">
    <text evidence="1">Plays a role in the regulation of phosphate uptake.</text>
</comment>
<comment type="subcellular location">
    <subcellularLocation>
        <location evidence="1">Cytoplasm</location>
    </subcellularLocation>
</comment>
<keyword evidence="1" id="KW-0963">Cytoplasm</keyword>
<comment type="subunit">
    <text evidence="1">Homodimer.</text>
</comment>
<evidence type="ECO:0000313" key="3">
    <source>
        <dbReference type="EMBL" id="SUO04184.1"/>
    </source>
</evidence>
<comment type="similarity">
    <text evidence="1">Belongs to the PhoU family.</text>
</comment>
<keyword evidence="4" id="KW-1185">Reference proteome</keyword>
<dbReference type="InterPro" id="IPR028366">
    <property type="entry name" value="PhoU"/>
</dbReference>
<dbReference type="GO" id="GO:0030643">
    <property type="term" value="P:intracellular phosphate ion homeostasis"/>
    <property type="evidence" value="ECO:0007669"/>
    <property type="project" value="InterPro"/>
</dbReference>
<proteinExistence type="inferred from homology"/>
<name>A0A380LJV8_9FIRM</name>
<accession>A0A380LJV8</accession>
<dbReference type="PIRSF" id="PIRSF003107">
    <property type="entry name" value="PhoU"/>
    <property type="match status" value="1"/>
</dbReference>
<dbReference type="InterPro" id="IPR026022">
    <property type="entry name" value="PhoU_dom"/>
</dbReference>